<dbReference type="InterPro" id="IPR029068">
    <property type="entry name" value="Glyas_Bleomycin-R_OHBP_Dase"/>
</dbReference>
<dbReference type="EMBL" id="SZZH01000002">
    <property type="protein sequence ID" value="TKV59246.1"/>
    <property type="molecule type" value="Genomic_DNA"/>
</dbReference>
<organism evidence="2 3">
    <name type="scientific">Nakamurella flava</name>
    <dbReference type="NCBI Taxonomy" id="2576308"/>
    <lineage>
        <taxon>Bacteria</taxon>
        <taxon>Bacillati</taxon>
        <taxon>Actinomycetota</taxon>
        <taxon>Actinomycetes</taxon>
        <taxon>Nakamurellales</taxon>
        <taxon>Nakamurellaceae</taxon>
        <taxon>Nakamurella</taxon>
    </lineage>
</organism>
<comment type="caution">
    <text evidence="2">The sequence shown here is derived from an EMBL/GenBank/DDBJ whole genome shotgun (WGS) entry which is preliminary data.</text>
</comment>
<dbReference type="OrthoDB" id="15077at2"/>
<protein>
    <submittedName>
        <fullName evidence="2">4a-hydroxytetrahydrobiopterin dehydratase</fullName>
    </submittedName>
</protein>
<dbReference type="PANTHER" id="PTHR35908:SF1">
    <property type="entry name" value="CONSERVED PROTEIN"/>
    <property type="match status" value="1"/>
</dbReference>
<feature type="domain" description="Glyoxalase-like" evidence="1">
    <location>
        <begin position="119"/>
        <end position="225"/>
    </location>
</feature>
<dbReference type="PANTHER" id="PTHR35908">
    <property type="entry name" value="HYPOTHETICAL FUSION PROTEIN"/>
    <property type="match status" value="1"/>
</dbReference>
<reference evidence="2 3" key="1">
    <citation type="submission" date="2019-05" db="EMBL/GenBank/DDBJ databases">
        <title>Nakamurella sp. N5BH11, whole genome shotgun sequence.</title>
        <authorList>
            <person name="Tuo L."/>
        </authorList>
    </citation>
    <scope>NUCLEOTIDE SEQUENCE [LARGE SCALE GENOMIC DNA]</scope>
    <source>
        <strain evidence="2 3">N5BH11</strain>
    </source>
</reference>
<gene>
    <name evidence="2" type="ORF">FDO65_11515</name>
</gene>
<dbReference type="Pfam" id="PF18029">
    <property type="entry name" value="Glyoxalase_6"/>
    <property type="match status" value="1"/>
</dbReference>
<dbReference type="Gene3D" id="3.10.180.10">
    <property type="entry name" value="2,3-Dihydroxybiphenyl 1,2-Dioxygenase, domain 1"/>
    <property type="match status" value="1"/>
</dbReference>
<proteinExistence type="predicted"/>
<evidence type="ECO:0000313" key="3">
    <source>
        <dbReference type="Proteomes" id="UP000306985"/>
    </source>
</evidence>
<sequence>MTNADQPGAAPVSRPAASAAVTPLGWRYLLNRVRAIVPVTSLDEAVRVAAVAAGAATDTTGRLTIDLRDDRVALTVVDRRAGRLTETDLAVVRSVTTALTDAGFVPGPTGDSAAQLTEIAIDALDIPAVRPFWRTVLAYVDDPTDSPVDGGLIDPTGLGPALWFQQMDAPRGQRNRIHLDVDVPHDHVDERIAAAVAAGGTLLSDAHARAFWVLADAEGNEVCLCTWQDRERPAAPSTAVD</sequence>
<name>A0A4U6QGW4_9ACTN</name>
<accession>A0A4U6QGW4</accession>
<dbReference type="AlphaFoldDB" id="A0A4U6QGW4"/>
<keyword evidence="3" id="KW-1185">Reference proteome</keyword>
<dbReference type="Proteomes" id="UP000306985">
    <property type="component" value="Unassembled WGS sequence"/>
</dbReference>
<dbReference type="RefSeq" id="WP_137449868.1">
    <property type="nucleotide sequence ID" value="NZ_SZZH01000002.1"/>
</dbReference>
<dbReference type="SUPFAM" id="SSF54593">
    <property type="entry name" value="Glyoxalase/Bleomycin resistance protein/Dihydroxybiphenyl dioxygenase"/>
    <property type="match status" value="1"/>
</dbReference>
<dbReference type="InterPro" id="IPR041581">
    <property type="entry name" value="Glyoxalase_6"/>
</dbReference>
<evidence type="ECO:0000313" key="2">
    <source>
        <dbReference type="EMBL" id="TKV59246.1"/>
    </source>
</evidence>
<evidence type="ECO:0000259" key="1">
    <source>
        <dbReference type="Pfam" id="PF18029"/>
    </source>
</evidence>